<protein>
    <submittedName>
        <fullName evidence="1">Uncharacterized protein</fullName>
    </submittedName>
</protein>
<evidence type="ECO:0000313" key="2">
    <source>
        <dbReference type="Proteomes" id="UP000179441"/>
    </source>
</evidence>
<keyword evidence="2" id="KW-1185">Reference proteome</keyword>
<proteinExistence type="predicted"/>
<sequence length="75" mass="8294">MGPRTLSVWVVGAEWQAPTARPTELDMHGPRFVAGGDDFAEAKTRDSVTRLRKHLAYAEELDRVFTTRAQDGHGG</sequence>
<reference evidence="1 2" key="1">
    <citation type="submission" date="2016-10" db="EMBL/GenBank/DDBJ databases">
        <title>Evaluation of Human, Veterinary and Environmental Mycobacterium chelonae Isolates by Core Genome Phylogenomic Analysis, Targeted Gene Comparison, and Anti-microbial Susceptibility Patterns: A Tale of Mistaken Identities.</title>
        <authorList>
            <person name="Fogelson S.B."/>
            <person name="Camus A.C."/>
            <person name="Lorenz W."/>
            <person name="Vasireddy R."/>
            <person name="Vasireddy S."/>
            <person name="Smith T."/>
            <person name="Brown-Elliott B.A."/>
            <person name="Wallace R.J.Jr."/>
            <person name="Hasan N.A."/>
            <person name="Reischl U."/>
            <person name="Sanchez S."/>
        </authorList>
    </citation>
    <scope>NUCLEOTIDE SEQUENCE [LARGE SCALE GENOMIC DNA]</scope>
    <source>
        <strain evidence="1 2">15518</strain>
    </source>
</reference>
<dbReference type="EMBL" id="MLIS01000001">
    <property type="protein sequence ID" value="OHU78159.1"/>
    <property type="molecule type" value="Genomic_DNA"/>
</dbReference>
<organism evidence="1 2">
    <name type="scientific">Mycobacteroides chelonae</name>
    <name type="common">Mycobacterium chelonae</name>
    <dbReference type="NCBI Taxonomy" id="1774"/>
    <lineage>
        <taxon>Bacteria</taxon>
        <taxon>Bacillati</taxon>
        <taxon>Actinomycetota</taxon>
        <taxon>Actinomycetes</taxon>
        <taxon>Mycobacteriales</taxon>
        <taxon>Mycobacteriaceae</taxon>
        <taxon>Mycobacteroides</taxon>
    </lineage>
</organism>
<dbReference type="Proteomes" id="UP000179441">
    <property type="component" value="Unassembled WGS sequence"/>
</dbReference>
<dbReference type="RefSeq" id="WP_070951474.1">
    <property type="nucleotide sequence ID" value="NZ_JBLVUQ010000002.1"/>
</dbReference>
<name>A0A1S1M0K0_MYCCH</name>
<accession>A0A1S1M0K0</accession>
<comment type="caution">
    <text evidence="1">The sequence shown here is derived from an EMBL/GenBank/DDBJ whole genome shotgun (WGS) entry which is preliminary data.</text>
</comment>
<gene>
    <name evidence="1" type="ORF">BKG84_06885</name>
</gene>
<dbReference type="AlphaFoldDB" id="A0A1S1M0K0"/>
<evidence type="ECO:0000313" key="1">
    <source>
        <dbReference type="EMBL" id="OHU78159.1"/>
    </source>
</evidence>